<evidence type="ECO:0000313" key="1">
    <source>
        <dbReference type="EMBL" id="MBF6058482.1"/>
    </source>
</evidence>
<dbReference type="InterPro" id="IPR038626">
    <property type="entry name" value="Rof-like_sf"/>
</dbReference>
<dbReference type="Proteomes" id="UP001193680">
    <property type="component" value="Unassembled WGS sequence"/>
</dbReference>
<sequence length="71" mass="8204">MPISCHLYDQLEIAAMHKRKLKLVFKDPNHPFHNRIVSVQDLQTRNSQEYALTENGETIALEGLDRLETVS</sequence>
<gene>
    <name evidence="1" type="ORF">H8792_009020</name>
</gene>
<accession>A0ABS0BXG5</accession>
<name>A0ABS0BXG5_9GAMM</name>
<organism evidence="1 2">
    <name type="scientific">Thiomicrorhabdus heinhorstiae</name>
    <dbReference type="NCBI Taxonomy" id="2748010"/>
    <lineage>
        <taxon>Bacteria</taxon>
        <taxon>Pseudomonadati</taxon>
        <taxon>Pseudomonadota</taxon>
        <taxon>Gammaproteobacteria</taxon>
        <taxon>Thiotrichales</taxon>
        <taxon>Piscirickettsiaceae</taxon>
        <taxon>Thiomicrorhabdus</taxon>
    </lineage>
</organism>
<dbReference type="InterPro" id="IPR023534">
    <property type="entry name" value="Rof/RNase_P-like"/>
</dbReference>
<dbReference type="EMBL" id="JACBGI020000019">
    <property type="protein sequence ID" value="MBF6058482.1"/>
    <property type="molecule type" value="Genomic_DNA"/>
</dbReference>
<evidence type="ECO:0000313" key="2">
    <source>
        <dbReference type="Proteomes" id="UP001193680"/>
    </source>
</evidence>
<dbReference type="InterPro" id="IPR009778">
    <property type="entry name" value="ROF"/>
</dbReference>
<dbReference type="RefSeq" id="WP_185978628.1">
    <property type="nucleotide sequence ID" value="NZ_JACBGI020000019.1"/>
</dbReference>
<dbReference type="Gene3D" id="2.30.30.400">
    <property type="entry name" value="Rof-like"/>
    <property type="match status" value="1"/>
</dbReference>
<dbReference type="Pfam" id="PF07073">
    <property type="entry name" value="ROF"/>
    <property type="match status" value="1"/>
</dbReference>
<proteinExistence type="predicted"/>
<protein>
    <recommendedName>
        <fullName evidence="3">Transcriptional antiterminator, Rof</fullName>
    </recommendedName>
</protein>
<evidence type="ECO:0008006" key="3">
    <source>
        <dbReference type="Google" id="ProtNLM"/>
    </source>
</evidence>
<reference evidence="1 2" key="2">
    <citation type="submission" date="2020-11" db="EMBL/GenBank/DDBJ databases">
        <title>Sulfur oxidizing isolate from Hospital Hole Sinkhole.</title>
        <authorList>
            <person name="Scott K.M."/>
        </authorList>
    </citation>
    <scope>NUCLEOTIDE SEQUENCE [LARGE SCALE GENOMIC DNA]</scope>
    <source>
        <strain evidence="1 2">HH1</strain>
    </source>
</reference>
<dbReference type="SUPFAM" id="SSF101744">
    <property type="entry name" value="Rof/RNase P subunit-like"/>
    <property type="match status" value="1"/>
</dbReference>
<comment type="caution">
    <text evidence="1">The sequence shown here is derived from an EMBL/GenBank/DDBJ whole genome shotgun (WGS) entry which is preliminary data.</text>
</comment>
<reference evidence="1 2" key="1">
    <citation type="submission" date="2020-06" db="EMBL/GenBank/DDBJ databases">
        <authorList>
            <person name="Scott K."/>
        </authorList>
    </citation>
    <scope>NUCLEOTIDE SEQUENCE [LARGE SCALE GENOMIC DNA]</scope>
    <source>
        <strain evidence="1 2">HH1</strain>
    </source>
</reference>
<keyword evidence="2" id="KW-1185">Reference proteome</keyword>